<dbReference type="GO" id="GO:0040029">
    <property type="term" value="P:epigenetic regulation of gene expression"/>
    <property type="evidence" value="ECO:0007669"/>
    <property type="project" value="TreeGrafter"/>
</dbReference>
<keyword evidence="1" id="KW-0378">Hydrolase</keyword>
<evidence type="ECO:0000256" key="1">
    <source>
        <dbReference type="ARBA" id="ARBA00022801"/>
    </source>
</evidence>
<dbReference type="AlphaFoldDB" id="A0A7S1BPD5"/>
<dbReference type="Gene3D" id="3.40.800.20">
    <property type="entry name" value="Histone deacetylase domain"/>
    <property type="match status" value="1"/>
</dbReference>
<accession>A0A7S1BPD5</accession>
<dbReference type="SUPFAM" id="SSF52768">
    <property type="entry name" value="Arginase/deacetylase"/>
    <property type="match status" value="1"/>
</dbReference>
<dbReference type="Pfam" id="PF00850">
    <property type="entry name" value="Hist_deacetyl"/>
    <property type="match status" value="1"/>
</dbReference>
<sequence length="423" mass="46399">MSLPILLDAYIALAPVGGIWRRPKVSHSHRALSFLKRQERPDPGSAVDLDTDASSTLPPLSFYCGHRSDSPPELPERYHCPLVYTPGYGVPRWPTSPDPAENCDGLRRHTFPMDKFAAIARHLATRYVDGVRSDARPLVRSRDDFYRPLPFGSVPIERWIGELHCGPSYLRPFLSGALSETQVRTIGFREMTSWPSLIRRTVSEVAGTVLAGRLALEYGIAANCAGGTHHARRDRGAGYTILNDLACAANELTRYSRSGVAEVLVVDLDVHQGDGTATFAGNLPNGRGTLRTLSVHCEENWPFPKQAGGTYDVGLPAGTGDGEYLEAVRRAVDRAFQDGLPDLVFYDAGVDVYAKDGLGKLNVSEAGIRKRDRMVLEKCVSRGVPVAAVVGGGYDANVVALGRRHAILHEEASRLWRENKMWE</sequence>
<dbReference type="GO" id="GO:0004407">
    <property type="term" value="F:histone deacetylase activity"/>
    <property type="evidence" value="ECO:0007669"/>
    <property type="project" value="InterPro"/>
</dbReference>
<dbReference type="InterPro" id="IPR023801">
    <property type="entry name" value="His_deacetylse_dom"/>
</dbReference>
<evidence type="ECO:0000313" key="3">
    <source>
        <dbReference type="EMBL" id="CAD8892372.1"/>
    </source>
</evidence>
<reference evidence="3" key="1">
    <citation type="submission" date="2021-01" db="EMBL/GenBank/DDBJ databases">
        <authorList>
            <person name="Corre E."/>
            <person name="Pelletier E."/>
            <person name="Niang G."/>
            <person name="Scheremetjew M."/>
            <person name="Finn R."/>
            <person name="Kale V."/>
            <person name="Holt S."/>
            <person name="Cochrane G."/>
            <person name="Meng A."/>
            <person name="Brown T."/>
            <person name="Cohen L."/>
        </authorList>
    </citation>
    <scope>NUCLEOTIDE SEQUENCE</scope>
    <source>
        <strain evidence="3">308</strain>
    </source>
</reference>
<dbReference type="PANTHER" id="PTHR10625:SF19">
    <property type="entry name" value="HISTONE DEACETYLASE 12"/>
    <property type="match status" value="1"/>
</dbReference>
<feature type="domain" description="Histone deacetylase" evidence="2">
    <location>
        <begin position="194"/>
        <end position="403"/>
    </location>
</feature>
<gene>
    <name evidence="3" type="ORF">CHYS00102_LOCUS19580</name>
</gene>
<protein>
    <recommendedName>
        <fullName evidence="2">Histone deacetylase domain-containing protein</fullName>
    </recommendedName>
</protein>
<name>A0A7S1BPD5_9STRA</name>
<dbReference type="InterPro" id="IPR000286">
    <property type="entry name" value="HDACs"/>
</dbReference>
<dbReference type="GO" id="GO:0016787">
    <property type="term" value="F:hydrolase activity"/>
    <property type="evidence" value="ECO:0007669"/>
    <property type="project" value="UniProtKB-KW"/>
</dbReference>
<organism evidence="3">
    <name type="scientific">Corethron hystrix</name>
    <dbReference type="NCBI Taxonomy" id="216773"/>
    <lineage>
        <taxon>Eukaryota</taxon>
        <taxon>Sar</taxon>
        <taxon>Stramenopiles</taxon>
        <taxon>Ochrophyta</taxon>
        <taxon>Bacillariophyta</taxon>
        <taxon>Coscinodiscophyceae</taxon>
        <taxon>Corethrophycidae</taxon>
        <taxon>Corethrales</taxon>
        <taxon>Corethraceae</taxon>
        <taxon>Corethron</taxon>
    </lineage>
</organism>
<dbReference type="PRINTS" id="PR01270">
    <property type="entry name" value="HDASUPER"/>
</dbReference>
<dbReference type="InterPro" id="IPR023696">
    <property type="entry name" value="Ureohydrolase_dom_sf"/>
</dbReference>
<dbReference type="EMBL" id="HBFR01027124">
    <property type="protein sequence ID" value="CAD8892372.1"/>
    <property type="molecule type" value="Transcribed_RNA"/>
</dbReference>
<dbReference type="InterPro" id="IPR044150">
    <property type="entry name" value="HDAC_classIV"/>
</dbReference>
<evidence type="ECO:0000259" key="2">
    <source>
        <dbReference type="Pfam" id="PF00850"/>
    </source>
</evidence>
<proteinExistence type="predicted"/>
<dbReference type="PANTHER" id="PTHR10625">
    <property type="entry name" value="HISTONE DEACETYLASE HDAC1-RELATED"/>
    <property type="match status" value="1"/>
</dbReference>
<dbReference type="InterPro" id="IPR037138">
    <property type="entry name" value="His_deacetylse_dom_sf"/>
</dbReference>
<dbReference type="CDD" id="cd09993">
    <property type="entry name" value="HDAC_classIV"/>
    <property type="match status" value="1"/>
</dbReference>